<protein>
    <submittedName>
        <fullName evidence="2">Uncharacterized protein</fullName>
    </submittedName>
</protein>
<gene>
    <name evidence="2" type="ORF">CM83_41656</name>
</gene>
<reference evidence="2" key="1">
    <citation type="journal article" date="2014" name="PLoS ONE">
        <title>Transcriptome-Based Identification of ABC Transporters in the Western Tarnished Plant Bug Lygus hesperus.</title>
        <authorList>
            <person name="Hull J.J."/>
            <person name="Chaney K."/>
            <person name="Geib S.M."/>
            <person name="Fabrick J.A."/>
            <person name="Brent C.S."/>
            <person name="Walsh D."/>
            <person name="Lavine L.C."/>
        </authorList>
    </citation>
    <scope>NUCLEOTIDE SEQUENCE</scope>
</reference>
<feature type="compositionally biased region" description="Polar residues" evidence="1">
    <location>
        <begin position="111"/>
        <end position="136"/>
    </location>
</feature>
<feature type="non-terminal residue" evidence="2">
    <location>
        <position position="1"/>
    </location>
</feature>
<sequence>SEAKSHSLQTSNEDDVLLESSGERIDDTRTSEANPHSPRTSDEDDLLENSQEPTECTIMSEIKSHSPQTRNEDDDLESSGERTGETRTSEVKSLSPRRTVPQVEDDVQRITEVSRSSGRSTVAISSVQPSPATSSDGSKDGDPS</sequence>
<feature type="compositionally biased region" description="Basic and acidic residues" evidence="1">
    <location>
        <begin position="79"/>
        <end position="90"/>
    </location>
</feature>
<name>A0A0A9YE46_LYGHE</name>
<feature type="compositionally biased region" description="Polar residues" evidence="1">
    <location>
        <begin position="1"/>
        <end position="11"/>
    </location>
</feature>
<proteinExistence type="predicted"/>
<dbReference type="EMBL" id="GBHO01012252">
    <property type="protein sequence ID" value="JAG31352.1"/>
    <property type="molecule type" value="Transcribed_RNA"/>
</dbReference>
<reference evidence="2" key="2">
    <citation type="submission" date="2014-07" db="EMBL/GenBank/DDBJ databases">
        <authorList>
            <person name="Hull J."/>
        </authorList>
    </citation>
    <scope>NUCLEOTIDE SEQUENCE</scope>
</reference>
<feature type="region of interest" description="Disordered" evidence="1">
    <location>
        <begin position="1"/>
        <end position="144"/>
    </location>
</feature>
<evidence type="ECO:0000313" key="2">
    <source>
        <dbReference type="EMBL" id="JAG31352.1"/>
    </source>
</evidence>
<organism evidence="2">
    <name type="scientific">Lygus hesperus</name>
    <name type="common">Western plant bug</name>
    <dbReference type="NCBI Taxonomy" id="30085"/>
    <lineage>
        <taxon>Eukaryota</taxon>
        <taxon>Metazoa</taxon>
        <taxon>Ecdysozoa</taxon>
        <taxon>Arthropoda</taxon>
        <taxon>Hexapoda</taxon>
        <taxon>Insecta</taxon>
        <taxon>Pterygota</taxon>
        <taxon>Neoptera</taxon>
        <taxon>Paraneoptera</taxon>
        <taxon>Hemiptera</taxon>
        <taxon>Heteroptera</taxon>
        <taxon>Panheteroptera</taxon>
        <taxon>Cimicomorpha</taxon>
        <taxon>Miridae</taxon>
        <taxon>Mirini</taxon>
        <taxon>Lygus</taxon>
    </lineage>
</organism>
<accession>A0A0A9YE46</accession>
<evidence type="ECO:0000256" key="1">
    <source>
        <dbReference type="SAM" id="MobiDB-lite"/>
    </source>
</evidence>
<feature type="compositionally biased region" description="Basic and acidic residues" evidence="1">
    <location>
        <begin position="21"/>
        <end position="30"/>
    </location>
</feature>
<dbReference type="AlphaFoldDB" id="A0A0A9YE46"/>